<protein>
    <submittedName>
        <fullName evidence="1">2589_t:CDS:1</fullName>
    </submittedName>
</protein>
<gene>
    <name evidence="1" type="ORF">SCALOS_LOCUS630</name>
</gene>
<keyword evidence="2" id="KW-1185">Reference proteome</keyword>
<evidence type="ECO:0000313" key="2">
    <source>
        <dbReference type="Proteomes" id="UP000789860"/>
    </source>
</evidence>
<proteinExistence type="predicted"/>
<accession>A0ACA9JXE8</accession>
<comment type="caution">
    <text evidence="1">The sequence shown here is derived from an EMBL/GenBank/DDBJ whole genome shotgun (WGS) entry which is preliminary data.</text>
</comment>
<name>A0ACA9JXE8_9GLOM</name>
<dbReference type="EMBL" id="CAJVPM010000313">
    <property type="protein sequence ID" value="CAG8441129.1"/>
    <property type="molecule type" value="Genomic_DNA"/>
</dbReference>
<organism evidence="1 2">
    <name type="scientific">Scutellospora calospora</name>
    <dbReference type="NCBI Taxonomy" id="85575"/>
    <lineage>
        <taxon>Eukaryota</taxon>
        <taxon>Fungi</taxon>
        <taxon>Fungi incertae sedis</taxon>
        <taxon>Mucoromycota</taxon>
        <taxon>Glomeromycotina</taxon>
        <taxon>Glomeromycetes</taxon>
        <taxon>Diversisporales</taxon>
        <taxon>Gigasporaceae</taxon>
        <taxon>Scutellospora</taxon>
    </lineage>
</organism>
<evidence type="ECO:0000313" key="1">
    <source>
        <dbReference type="EMBL" id="CAG8441129.1"/>
    </source>
</evidence>
<sequence length="601" mass="69797">MSKQNAQQIYSNYKSDNETNTIETPVPQSSKVEEQMSNTIYSTEQVSPTYPKWQERFDDKFIQKNDYLLSNYRAKEGINKQAPKFSVIVNISEIYGLPGIHEYINEKRPLRAVIDIDVSKEKIEAENINTKNEEIIKGLVIMISSDNSKCSYHLLYALTLLVDYQELKEFTELVYKLTGEKYVQPPTSLRYEVRPCILSIEKINNQKKIIVGHDALKKYANLVLQKYSKYLGSWDIKEKDSQYVSLICHLREDVQGITHVLIREFLILRIKIYHEKSDLIKKSQDFSNVEEAWKDVDLVTYTNTLKIGVSCTNPKFEYAFCLFKSYIETNTETNQMLFCMRYIKEYTCHIEQRSLNLLITEEGLFHWLLKAKHESLPQELQNRGIFPDVESIIRNKDILITGMVVSIIKTTPKAKDDTMLLTETVKGYSSAIKAEEISDIANANILNHEIAEHLENKPRKTLEEIVSPESITEEFITDYAVETIIHEDYRNDRLITVTQAEKHQICLELLKTSKLGLLNSVLFSTYGIKYKAIDNNCRYYYLVRPFDSEDAFKLPSYQTGEGPFYENGEDIQYRYSKLSPNELETSSNSIIQDTQNLFDIC</sequence>
<reference evidence="1" key="1">
    <citation type="submission" date="2021-06" db="EMBL/GenBank/DDBJ databases">
        <authorList>
            <person name="Kallberg Y."/>
            <person name="Tangrot J."/>
            <person name="Rosling A."/>
        </authorList>
    </citation>
    <scope>NUCLEOTIDE SEQUENCE</scope>
    <source>
        <strain evidence="1">AU212A</strain>
    </source>
</reference>
<dbReference type="Proteomes" id="UP000789860">
    <property type="component" value="Unassembled WGS sequence"/>
</dbReference>